<reference evidence="3 4" key="1">
    <citation type="submission" date="2024-10" db="EMBL/GenBank/DDBJ databases">
        <title>The Natural Products Discovery Center: Release of the First 8490 Sequenced Strains for Exploring Actinobacteria Biosynthetic Diversity.</title>
        <authorList>
            <person name="Kalkreuter E."/>
            <person name="Kautsar S.A."/>
            <person name="Yang D."/>
            <person name="Bader C.D."/>
            <person name="Teijaro C.N."/>
            <person name="Fluegel L."/>
            <person name="Davis C.M."/>
            <person name="Simpson J.R."/>
            <person name="Lauterbach L."/>
            <person name="Steele A.D."/>
            <person name="Gui C."/>
            <person name="Meng S."/>
            <person name="Li G."/>
            <person name="Viehrig K."/>
            <person name="Ye F."/>
            <person name="Su P."/>
            <person name="Kiefer A.F."/>
            <person name="Nichols A."/>
            <person name="Cepeda A.J."/>
            <person name="Yan W."/>
            <person name="Fan B."/>
            <person name="Jiang Y."/>
            <person name="Adhikari A."/>
            <person name="Zheng C.-J."/>
            <person name="Schuster L."/>
            <person name="Cowan T.M."/>
            <person name="Smanski M.J."/>
            <person name="Chevrette M.G."/>
            <person name="De Carvalho L.P.S."/>
            <person name="Shen B."/>
        </authorList>
    </citation>
    <scope>NUCLEOTIDE SEQUENCE [LARGE SCALE GENOMIC DNA]</scope>
    <source>
        <strain evidence="3 4">NPDC051599</strain>
    </source>
</reference>
<feature type="transmembrane region" description="Helical" evidence="2">
    <location>
        <begin position="85"/>
        <end position="104"/>
    </location>
</feature>
<keyword evidence="2" id="KW-0472">Membrane</keyword>
<name>A0ABW7YD30_STRCE</name>
<comment type="caution">
    <text evidence="3">The sequence shown here is derived from an EMBL/GenBank/DDBJ whole genome shotgun (WGS) entry which is preliminary data.</text>
</comment>
<organism evidence="3 4">
    <name type="scientific">Streptomyces cellulosae</name>
    <dbReference type="NCBI Taxonomy" id="1968"/>
    <lineage>
        <taxon>Bacteria</taxon>
        <taxon>Bacillati</taxon>
        <taxon>Actinomycetota</taxon>
        <taxon>Actinomycetes</taxon>
        <taxon>Kitasatosporales</taxon>
        <taxon>Streptomycetaceae</taxon>
        <taxon>Streptomyces</taxon>
    </lineage>
</organism>
<dbReference type="EMBL" id="JBITDC010000020">
    <property type="protein sequence ID" value="MFI5680301.1"/>
    <property type="molecule type" value="Genomic_DNA"/>
</dbReference>
<dbReference type="Proteomes" id="UP001612415">
    <property type="component" value="Unassembled WGS sequence"/>
</dbReference>
<sequence>MTRRLCASVHLDEDFARTADSELTGDRLDAVGLTLGVNFVALARHARVAVRRRETLDGQLAWLGAALLASLLVAGWGLIGGLGSVALIGVYGPLAVLAASWWLVHHTEAQAREAAQEVFRNPDKVDRLAPPVEPETEAWLHELKRANVLPYADAAARTTPFVGSGSKIKEVVWQPIDVSRPADAPGGGKLPLRPFDAVDLHTYVARQMEGVSGLEGLRARNRLYVLGSNAYMLPDLLPDRTARPRAQIPKHFVQAGLLSPGAGMRTHLCLERVGEGGRLIVSMYLRAILNPPSLTWEVAAYAIPPLSGRFYRVDRLPVARFDRWWSLVSHATSHTWPELRGAVGRRRERRRRRRTTERELTRLRRDIRDQHLLVDCGARSSLRYDISDWNQAGYPERIDAQDFLFRLQQGVLVATEQFLRDHNVDTGSFDKARQIINTQTYNISGDITGPSNFGNNGQINVNGQQGQGGSGQGGHAPNP</sequence>
<evidence type="ECO:0000313" key="4">
    <source>
        <dbReference type="Proteomes" id="UP001612415"/>
    </source>
</evidence>
<keyword evidence="2" id="KW-0812">Transmembrane</keyword>
<feature type="transmembrane region" description="Helical" evidence="2">
    <location>
        <begin position="60"/>
        <end position="79"/>
    </location>
</feature>
<keyword evidence="4" id="KW-1185">Reference proteome</keyword>
<evidence type="ECO:0000313" key="3">
    <source>
        <dbReference type="EMBL" id="MFI5680301.1"/>
    </source>
</evidence>
<feature type="compositionally biased region" description="Low complexity" evidence="1">
    <location>
        <begin position="452"/>
        <end position="464"/>
    </location>
</feature>
<accession>A0ABW7YD30</accession>
<keyword evidence="2" id="KW-1133">Transmembrane helix</keyword>
<feature type="region of interest" description="Disordered" evidence="1">
    <location>
        <begin position="449"/>
        <end position="479"/>
    </location>
</feature>
<proteinExistence type="predicted"/>
<protein>
    <recommendedName>
        <fullName evidence="5">Aromatic ring-opening dioxygenase LigA</fullName>
    </recommendedName>
</protein>
<evidence type="ECO:0000256" key="2">
    <source>
        <dbReference type="SAM" id="Phobius"/>
    </source>
</evidence>
<evidence type="ECO:0008006" key="5">
    <source>
        <dbReference type="Google" id="ProtNLM"/>
    </source>
</evidence>
<evidence type="ECO:0000256" key="1">
    <source>
        <dbReference type="SAM" id="MobiDB-lite"/>
    </source>
</evidence>
<dbReference type="RefSeq" id="WP_398660754.1">
    <property type="nucleotide sequence ID" value="NZ_JBITDC010000020.1"/>
</dbReference>
<gene>
    <name evidence="3" type="ORF">ACIA8P_37815</name>
</gene>
<feature type="compositionally biased region" description="Gly residues" evidence="1">
    <location>
        <begin position="465"/>
        <end position="479"/>
    </location>
</feature>